<feature type="domain" description="RRM" evidence="8">
    <location>
        <begin position="642"/>
        <end position="755"/>
    </location>
</feature>
<feature type="compositionally biased region" description="Basic and acidic residues" evidence="7">
    <location>
        <begin position="153"/>
        <end position="162"/>
    </location>
</feature>
<dbReference type="OrthoDB" id="439808at2759"/>
<dbReference type="FunFam" id="3.30.70.330:FF:000182">
    <property type="entry name" value="RNA-binding motif protein 28"/>
    <property type="match status" value="1"/>
</dbReference>
<dbReference type="Pfam" id="PF00076">
    <property type="entry name" value="RRM_1"/>
    <property type="match status" value="3"/>
</dbReference>
<name>A0A4P1RD05_LUPAN</name>
<sequence length="949" mass="105646">MGKNNKMKENGKEHGNLTVFVSNLPYSFSNTQLEESFSEVGPVRRCFMVTQKGSAQHRGFGYVQFAVEEDANRAIELKNGSSVGGRKIAVKHAMPRPTREERQSKPNQVSKTDDHTELKNDDKDGRSSEADKPVSVLKEDEVQVSSKQKNSRKPTEMRKADLCNDIPDEGGCSEKQRVARTVIFGGLKNSDMAEDVHHQAKEIGTVCSIKYPLPRKDLAHGLLQDGCVLEASAVLYTSVKLARAAVASLHKKEIGGGTVWARQLGGEGSKTQKWKLIVRNLPFKAREDEIRNIFASAGYVWDVFIPQKSDTGLSKGFAFVKFTCKQDAENAIQKLNGSTFSKRLIAVDWAVPKKIFNSDANAALASEEGQQEMKDEDGSATESDGDDSDIDSTSAVEEDGVPSEIDFDKEADIARKVLSNLITSSTKGTSVDNDSVLRENEERKSNEIVKDADNKASNESEKVADVSKPEISIKSKLPNPKQTDEADLQRTVFINNLPFDCDNEEVKQRFSGFGEVEYFASVLHQVTKRPRGTGFLKFKTVEAADAAISAASTASGTGILLKGRPLKVLKALDKKSAQDKEVEKAKNEIQDHRNLYLAKEGLILEGTPAAEGVSASDMLKRQELERKKKTKLQSPNFHVSTTRLIIYNLPKSMSEKELKKLCIDAVKSKATKQKPMVRQIKFLKDGRKGNAVPERYSRGVAFVEFSEHQHALVALRVLNNNPETFNSEHRPIVEFALDNAQTLKLRKEKLQYQQQAPRDDNNSKENGEPGKEQGHTHTKDRKRKSQEDGKPVAKESGTNTNSESSGKSTEGHKFKRQKGNNKNKSAEDSPLKQNSDALSRKPKTVKGTENRGNRSHEAENTATIDTNRVKTRNKDDVGFRKRKMQNQEEPGQDASRKRSKKKKAPVGKEAVDKLDMLIEQYRSKFSHKGSQGNDGDKKPSKQLRKWFES</sequence>
<gene>
    <name evidence="9" type="ORF">TanjilG_20090</name>
</gene>
<feature type="domain" description="RRM" evidence="8">
    <location>
        <begin position="490"/>
        <end position="573"/>
    </location>
</feature>
<dbReference type="SMART" id="SM00360">
    <property type="entry name" value="RRM"/>
    <property type="match status" value="4"/>
</dbReference>
<dbReference type="InterPro" id="IPR051945">
    <property type="entry name" value="RRM_MRD1_RNA_proc_ribogen"/>
</dbReference>
<dbReference type="AlphaFoldDB" id="A0A4P1RD05"/>
<dbReference type="EMBL" id="CM007367">
    <property type="protein sequence ID" value="OIW07989.1"/>
    <property type="molecule type" value="Genomic_DNA"/>
</dbReference>
<protein>
    <recommendedName>
        <fullName evidence="8">RRM domain-containing protein</fullName>
    </recommendedName>
</protein>
<feature type="region of interest" description="Disordered" evidence="7">
    <location>
        <begin position="750"/>
        <end position="949"/>
    </location>
</feature>
<dbReference type="STRING" id="3871.A0A4P1RD05"/>
<dbReference type="PANTHER" id="PTHR48039">
    <property type="entry name" value="RNA-BINDING MOTIF PROTEIN 14B"/>
    <property type="match status" value="1"/>
</dbReference>
<proteinExistence type="predicted"/>
<evidence type="ECO:0000256" key="7">
    <source>
        <dbReference type="SAM" id="MobiDB-lite"/>
    </source>
</evidence>
<dbReference type="PROSITE" id="PS50102">
    <property type="entry name" value="RRM"/>
    <property type="match status" value="4"/>
</dbReference>
<keyword evidence="10" id="KW-1185">Reference proteome</keyword>
<dbReference type="CDD" id="cd12416">
    <property type="entry name" value="RRM4_RBM28_like"/>
    <property type="match status" value="1"/>
</dbReference>
<evidence type="ECO:0000256" key="6">
    <source>
        <dbReference type="SAM" id="Coils"/>
    </source>
</evidence>
<dbReference type="InterPro" id="IPR035979">
    <property type="entry name" value="RBD_domain_sf"/>
</dbReference>
<keyword evidence="6" id="KW-0175">Coiled coil</keyword>
<organism evidence="9 10">
    <name type="scientific">Lupinus angustifolius</name>
    <name type="common">Narrow-leaved blue lupine</name>
    <dbReference type="NCBI Taxonomy" id="3871"/>
    <lineage>
        <taxon>Eukaryota</taxon>
        <taxon>Viridiplantae</taxon>
        <taxon>Streptophyta</taxon>
        <taxon>Embryophyta</taxon>
        <taxon>Tracheophyta</taxon>
        <taxon>Spermatophyta</taxon>
        <taxon>Magnoliopsida</taxon>
        <taxon>eudicotyledons</taxon>
        <taxon>Gunneridae</taxon>
        <taxon>Pentapetalae</taxon>
        <taxon>rosids</taxon>
        <taxon>fabids</taxon>
        <taxon>Fabales</taxon>
        <taxon>Fabaceae</taxon>
        <taxon>Papilionoideae</taxon>
        <taxon>50 kb inversion clade</taxon>
        <taxon>genistoids sensu lato</taxon>
        <taxon>core genistoids</taxon>
        <taxon>Genisteae</taxon>
        <taxon>Lupinus</taxon>
    </lineage>
</organism>
<reference evidence="9 10" key="1">
    <citation type="journal article" date="2017" name="Plant Biotechnol. J.">
        <title>A comprehensive draft genome sequence for lupin (Lupinus angustifolius), an emerging health food: insights into plant-microbe interactions and legume evolution.</title>
        <authorList>
            <person name="Hane J.K."/>
            <person name="Ming Y."/>
            <person name="Kamphuis L.G."/>
            <person name="Nelson M.N."/>
            <person name="Garg G."/>
            <person name="Atkins C.A."/>
            <person name="Bayer P.E."/>
            <person name="Bravo A."/>
            <person name="Bringans S."/>
            <person name="Cannon S."/>
            <person name="Edwards D."/>
            <person name="Foley R."/>
            <person name="Gao L.L."/>
            <person name="Harrison M.J."/>
            <person name="Huang W."/>
            <person name="Hurgobin B."/>
            <person name="Li S."/>
            <person name="Liu C.W."/>
            <person name="McGrath A."/>
            <person name="Morahan G."/>
            <person name="Murray J."/>
            <person name="Weller J."/>
            <person name="Jian J."/>
            <person name="Singh K.B."/>
        </authorList>
    </citation>
    <scope>NUCLEOTIDE SEQUENCE [LARGE SCALE GENOMIC DNA]</scope>
    <source>
        <strain evidence="10">cv. Tanjil</strain>
        <tissue evidence="9">Whole plant</tissue>
    </source>
</reference>
<feature type="compositionally biased region" description="Basic and acidic residues" evidence="7">
    <location>
        <begin position="846"/>
        <end position="859"/>
    </location>
</feature>
<feature type="domain" description="RRM" evidence="8">
    <location>
        <begin position="274"/>
        <end position="352"/>
    </location>
</feature>
<evidence type="ECO:0000256" key="2">
    <source>
        <dbReference type="ARBA" id="ARBA00022737"/>
    </source>
</evidence>
<feature type="compositionally biased region" description="Polar residues" evidence="7">
    <location>
        <begin position="796"/>
        <end position="808"/>
    </location>
</feature>
<dbReference type="PANTHER" id="PTHR48039:SF5">
    <property type="entry name" value="RNA-BINDING PROTEIN 28"/>
    <property type="match status" value="1"/>
</dbReference>
<dbReference type="Gramene" id="OIW07989">
    <property type="protein sequence ID" value="OIW07989"/>
    <property type="gene ID" value="TanjilG_20090"/>
</dbReference>
<keyword evidence="2" id="KW-0677">Repeat</keyword>
<feature type="domain" description="RRM" evidence="8">
    <location>
        <begin position="17"/>
        <end position="95"/>
    </location>
</feature>
<evidence type="ECO:0000259" key="8">
    <source>
        <dbReference type="PROSITE" id="PS50102"/>
    </source>
</evidence>
<dbReference type="SUPFAM" id="SSF54928">
    <property type="entry name" value="RNA-binding domain, RBD"/>
    <property type="match status" value="3"/>
</dbReference>
<evidence type="ECO:0000256" key="5">
    <source>
        <dbReference type="PROSITE-ProRule" id="PRU00176"/>
    </source>
</evidence>
<feature type="region of interest" description="Disordered" evidence="7">
    <location>
        <begin position="365"/>
        <end position="407"/>
    </location>
</feature>
<dbReference type="InterPro" id="IPR000504">
    <property type="entry name" value="RRM_dom"/>
</dbReference>
<keyword evidence="4" id="KW-0539">Nucleus</keyword>
<dbReference type="CDD" id="cd12414">
    <property type="entry name" value="RRM2_RBM28_like"/>
    <property type="match status" value="1"/>
</dbReference>
<comment type="subcellular location">
    <subcellularLocation>
        <location evidence="1">Nucleus</location>
    </subcellularLocation>
</comment>
<dbReference type="KEGG" id="lang:109352188"/>
<dbReference type="CDD" id="cd12413">
    <property type="entry name" value="RRM1_RBM28_like"/>
    <property type="match status" value="1"/>
</dbReference>
<dbReference type="InterPro" id="IPR012677">
    <property type="entry name" value="Nucleotide-bd_a/b_plait_sf"/>
</dbReference>
<accession>A0A4P1RD05</accession>
<feature type="compositionally biased region" description="Acidic residues" evidence="7">
    <location>
        <begin position="378"/>
        <end position="405"/>
    </location>
</feature>
<evidence type="ECO:0000256" key="3">
    <source>
        <dbReference type="ARBA" id="ARBA00022884"/>
    </source>
</evidence>
<dbReference type="GO" id="GO:0003729">
    <property type="term" value="F:mRNA binding"/>
    <property type="evidence" value="ECO:0007669"/>
    <property type="project" value="TreeGrafter"/>
</dbReference>
<feature type="compositionally biased region" description="Basic and acidic residues" evidence="7">
    <location>
        <begin position="757"/>
        <end position="777"/>
    </location>
</feature>
<keyword evidence="3 5" id="KW-0694">RNA-binding</keyword>
<feature type="compositionally biased region" description="Basic and acidic residues" evidence="7">
    <location>
        <begin position="111"/>
        <end position="141"/>
    </location>
</feature>
<evidence type="ECO:0000313" key="10">
    <source>
        <dbReference type="Proteomes" id="UP000188354"/>
    </source>
</evidence>
<feature type="compositionally biased region" description="Basic and acidic residues" evidence="7">
    <location>
        <begin position="435"/>
        <end position="473"/>
    </location>
</feature>
<dbReference type="Gene3D" id="3.30.70.330">
    <property type="match status" value="4"/>
</dbReference>
<feature type="region of interest" description="Disordered" evidence="7">
    <location>
        <begin position="426"/>
        <end position="484"/>
    </location>
</feature>
<evidence type="ECO:0000313" key="9">
    <source>
        <dbReference type="EMBL" id="OIW07989.1"/>
    </source>
</evidence>
<feature type="compositionally biased region" description="Basic and acidic residues" evidence="7">
    <location>
        <begin position="934"/>
        <end position="949"/>
    </location>
</feature>
<feature type="coiled-coil region" evidence="6">
    <location>
        <begin position="568"/>
        <end position="595"/>
    </location>
</feature>
<dbReference type="GO" id="GO:0005634">
    <property type="term" value="C:nucleus"/>
    <property type="evidence" value="ECO:0007669"/>
    <property type="project" value="UniProtKB-SubCell"/>
</dbReference>
<evidence type="ECO:0000256" key="1">
    <source>
        <dbReference type="ARBA" id="ARBA00004123"/>
    </source>
</evidence>
<dbReference type="Proteomes" id="UP000188354">
    <property type="component" value="Chromosome LG07"/>
</dbReference>
<evidence type="ECO:0000256" key="4">
    <source>
        <dbReference type="ARBA" id="ARBA00023242"/>
    </source>
</evidence>
<feature type="region of interest" description="Disordered" evidence="7">
    <location>
        <begin position="86"/>
        <end position="163"/>
    </location>
</feature>